<name>A0ABS3R1W3_9ACTN</name>
<keyword evidence="2" id="KW-1185">Reference proteome</keyword>
<comment type="caution">
    <text evidence="1">The sequence shown here is derived from an EMBL/GenBank/DDBJ whole genome shotgun (WGS) entry which is preliminary data.</text>
</comment>
<proteinExistence type="predicted"/>
<dbReference type="EMBL" id="JAGEOK010000012">
    <property type="protein sequence ID" value="MBO2439807.1"/>
    <property type="molecule type" value="Genomic_DNA"/>
</dbReference>
<dbReference type="RefSeq" id="WP_208268245.1">
    <property type="nucleotide sequence ID" value="NZ_BAAAGM010000010.1"/>
</dbReference>
<accession>A0ABS3R1W3</accession>
<reference evidence="1 2" key="1">
    <citation type="submission" date="2021-03" db="EMBL/GenBank/DDBJ databases">
        <authorList>
            <person name="Kanchanasin P."/>
            <person name="Saeng-In P."/>
            <person name="Phongsopitanun W."/>
            <person name="Yuki M."/>
            <person name="Kudo T."/>
            <person name="Ohkuma M."/>
            <person name="Tanasupawat S."/>
        </authorList>
    </citation>
    <scope>NUCLEOTIDE SEQUENCE [LARGE SCALE GENOMIC DNA]</scope>
    <source>
        <strain evidence="1 2">L46</strain>
    </source>
</reference>
<dbReference type="Proteomes" id="UP000666915">
    <property type="component" value="Unassembled WGS sequence"/>
</dbReference>
<sequence>MTKGQVVTMGDSDSMRARRYRAHRAGDHSLCRPEACDAVAGDHVVGSIEAAVRALAERMVLGDDDPRAVMLEMALRLAGVVDVTPTATDAVRELRSLLAWLAEHPRAADEGQGVGDAELSAVLEGLG</sequence>
<evidence type="ECO:0000313" key="2">
    <source>
        <dbReference type="Proteomes" id="UP000666915"/>
    </source>
</evidence>
<evidence type="ECO:0000313" key="1">
    <source>
        <dbReference type="EMBL" id="MBO2439807.1"/>
    </source>
</evidence>
<organism evidence="1 2">
    <name type="scientific">Actinomadura nitritigenes</name>
    <dbReference type="NCBI Taxonomy" id="134602"/>
    <lineage>
        <taxon>Bacteria</taxon>
        <taxon>Bacillati</taxon>
        <taxon>Actinomycetota</taxon>
        <taxon>Actinomycetes</taxon>
        <taxon>Streptosporangiales</taxon>
        <taxon>Thermomonosporaceae</taxon>
        <taxon>Actinomadura</taxon>
    </lineage>
</organism>
<gene>
    <name evidence="1" type="ORF">J4557_19980</name>
</gene>
<protein>
    <submittedName>
        <fullName evidence="1">Uncharacterized protein</fullName>
    </submittedName>
</protein>